<evidence type="ECO:0000313" key="2">
    <source>
        <dbReference type="EMBL" id="GLS45236.1"/>
    </source>
</evidence>
<keyword evidence="3" id="KW-1185">Reference proteome</keyword>
<feature type="domain" description="DUF6894" evidence="1">
    <location>
        <begin position="10"/>
        <end position="75"/>
    </location>
</feature>
<gene>
    <name evidence="2" type="ORF">GCM10007884_32250</name>
</gene>
<dbReference type="InterPro" id="IPR054189">
    <property type="entry name" value="DUF6894"/>
</dbReference>
<evidence type="ECO:0000313" key="3">
    <source>
        <dbReference type="Proteomes" id="UP001156881"/>
    </source>
</evidence>
<protein>
    <recommendedName>
        <fullName evidence="1">DUF6894 domain-containing protein</fullName>
    </recommendedName>
</protein>
<comment type="caution">
    <text evidence="2">The sequence shown here is derived from an EMBL/GenBank/DDBJ whole genome shotgun (WGS) entry which is preliminary data.</text>
</comment>
<sequence>MLGPERVLPRFYFDIHDGATIRDEIGRVLTSREEVRREALKVALKLLAAEAEDARETALVLTVRDEAGGVSLRIRVVSQVEEH</sequence>
<dbReference type="Pfam" id="PF21834">
    <property type="entry name" value="DUF6894"/>
    <property type="match status" value="1"/>
</dbReference>
<evidence type="ECO:0000259" key="1">
    <source>
        <dbReference type="Pfam" id="PF21834"/>
    </source>
</evidence>
<proteinExistence type="predicted"/>
<dbReference type="EMBL" id="BSPG01000019">
    <property type="protein sequence ID" value="GLS45236.1"/>
    <property type="molecule type" value="Genomic_DNA"/>
</dbReference>
<dbReference type="Proteomes" id="UP001156881">
    <property type="component" value="Unassembled WGS sequence"/>
</dbReference>
<accession>A0ABQ6D693</accession>
<reference evidence="3" key="1">
    <citation type="journal article" date="2019" name="Int. J. Syst. Evol. Microbiol.">
        <title>The Global Catalogue of Microorganisms (GCM) 10K type strain sequencing project: providing services to taxonomists for standard genome sequencing and annotation.</title>
        <authorList>
            <consortium name="The Broad Institute Genomics Platform"/>
            <consortium name="The Broad Institute Genome Sequencing Center for Infectious Disease"/>
            <person name="Wu L."/>
            <person name="Ma J."/>
        </authorList>
    </citation>
    <scope>NUCLEOTIDE SEQUENCE [LARGE SCALE GENOMIC DNA]</scope>
    <source>
        <strain evidence="3">NBRC 107710</strain>
    </source>
</reference>
<name>A0ABQ6D693_9HYPH</name>
<organism evidence="2 3">
    <name type="scientific">Methylobacterium brachythecii</name>
    <dbReference type="NCBI Taxonomy" id="1176177"/>
    <lineage>
        <taxon>Bacteria</taxon>
        <taxon>Pseudomonadati</taxon>
        <taxon>Pseudomonadota</taxon>
        <taxon>Alphaproteobacteria</taxon>
        <taxon>Hyphomicrobiales</taxon>
        <taxon>Methylobacteriaceae</taxon>
        <taxon>Methylobacterium</taxon>
    </lineage>
</organism>